<keyword evidence="5 7" id="KW-0472">Membrane</keyword>
<dbReference type="GO" id="GO:0005886">
    <property type="term" value="C:plasma membrane"/>
    <property type="evidence" value="ECO:0007669"/>
    <property type="project" value="TreeGrafter"/>
</dbReference>
<feature type="transmembrane region" description="Helical" evidence="7">
    <location>
        <begin position="169"/>
        <end position="189"/>
    </location>
</feature>
<name>A0A2R6NLE6_9APHY</name>
<comment type="caution">
    <text evidence="9">The sequence shown here is derived from an EMBL/GenBank/DDBJ whole genome shotgun (WGS) entry which is preliminary data.</text>
</comment>
<evidence type="ECO:0000256" key="7">
    <source>
        <dbReference type="SAM" id="Phobius"/>
    </source>
</evidence>
<dbReference type="GO" id="GO:0000329">
    <property type="term" value="C:fungal-type vacuole membrane"/>
    <property type="evidence" value="ECO:0007669"/>
    <property type="project" value="TreeGrafter"/>
</dbReference>
<dbReference type="SUPFAM" id="SSF103473">
    <property type="entry name" value="MFS general substrate transporter"/>
    <property type="match status" value="1"/>
</dbReference>
<evidence type="ECO:0000313" key="9">
    <source>
        <dbReference type="EMBL" id="PSR73184.1"/>
    </source>
</evidence>
<dbReference type="InterPro" id="IPR036259">
    <property type="entry name" value="MFS_trans_sf"/>
</dbReference>
<dbReference type="Proteomes" id="UP000186601">
    <property type="component" value="Unassembled WGS sequence"/>
</dbReference>
<evidence type="ECO:0000256" key="6">
    <source>
        <dbReference type="SAM" id="MobiDB-lite"/>
    </source>
</evidence>
<dbReference type="InterPro" id="IPR011701">
    <property type="entry name" value="MFS"/>
</dbReference>
<evidence type="ECO:0000313" key="10">
    <source>
        <dbReference type="Proteomes" id="UP000186601"/>
    </source>
</evidence>
<dbReference type="Pfam" id="PF07690">
    <property type="entry name" value="MFS_1"/>
    <property type="match status" value="1"/>
</dbReference>
<keyword evidence="4 7" id="KW-1133">Transmembrane helix</keyword>
<dbReference type="PANTHER" id="PTHR23501:SF191">
    <property type="entry name" value="VACUOLAR BASIC AMINO ACID TRANSPORTER 4"/>
    <property type="match status" value="1"/>
</dbReference>
<dbReference type="EMBL" id="MLYV02001100">
    <property type="protein sequence ID" value="PSR73184.1"/>
    <property type="molecule type" value="Genomic_DNA"/>
</dbReference>
<dbReference type="STRING" id="98765.A0A2R6NLE6"/>
<feature type="transmembrane region" description="Helical" evidence="7">
    <location>
        <begin position="130"/>
        <end position="148"/>
    </location>
</feature>
<sequence length="459" mass="49652">IAGMGGGGVFTTASIVTCDMYSMRTRGITQGVAAVFESLGMGLGGPFGGFVSDRYGWRWAFLIQLPLFALSLVLTSVNLHYPTPGKSTSAKEALKRIDYGGIFSLMGAVLSFLTFLSSRYSNEQPWSEPMVYISLILAIILLACFITVEMCFATEPVLPPLLVRQKVPMLVGSASFMVSMCNFAVMYNIPTWFQTVKLTSASEAGAHLIPNGASLSMGSLFAGWMMHRTGKYRMLNLICGIFPFVSACMISSMRENSHPLLLWLGIFPLGFGNAVVLQTMLIALLAHLPDSALAIGTGFSQLFRGIGQVGGVALSSAIFQSSLNTQLHERIVGDGAEKLITEIRHSATLVARLPPQIQRIARDSYAISLQTVFIAAACSTLIAYLIRLPIPDKSLGEDPCAQQKADESAPTSPSTLETSLIEESDEDWSAAAPLDFKPQDDHMSYESSICDTDDHDRRG</sequence>
<dbReference type="GO" id="GO:0012505">
    <property type="term" value="C:endomembrane system"/>
    <property type="evidence" value="ECO:0007669"/>
    <property type="project" value="UniProtKB-SubCell"/>
</dbReference>
<feature type="transmembrane region" description="Helical" evidence="7">
    <location>
        <begin position="31"/>
        <end position="51"/>
    </location>
</feature>
<evidence type="ECO:0000256" key="4">
    <source>
        <dbReference type="ARBA" id="ARBA00022989"/>
    </source>
</evidence>
<protein>
    <recommendedName>
        <fullName evidence="8">Major facilitator superfamily (MFS) profile domain-containing protein</fullName>
    </recommendedName>
</protein>
<feature type="transmembrane region" description="Helical" evidence="7">
    <location>
        <begin position="99"/>
        <end position="118"/>
    </location>
</feature>
<feature type="transmembrane region" description="Helical" evidence="7">
    <location>
        <begin position="57"/>
        <end position="79"/>
    </location>
</feature>
<dbReference type="PROSITE" id="PS50850">
    <property type="entry name" value="MFS"/>
    <property type="match status" value="1"/>
</dbReference>
<dbReference type="AlphaFoldDB" id="A0A2R6NLE6"/>
<keyword evidence="2" id="KW-0813">Transport</keyword>
<evidence type="ECO:0000256" key="5">
    <source>
        <dbReference type="ARBA" id="ARBA00023136"/>
    </source>
</evidence>
<feature type="transmembrane region" description="Helical" evidence="7">
    <location>
        <begin position="365"/>
        <end position="386"/>
    </location>
</feature>
<evidence type="ECO:0000259" key="8">
    <source>
        <dbReference type="PROSITE" id="PS50850"/>
    </source>
</evidence>
<feature type="transmembrane region" description="Helical" evidence="7">
    <location>
        <begin position="260"/>
        <end position="286"/>
    </location>
</feature>
<evidence type="ECO:0000256" key="2">
    <source>
        <dbReference type="ARBA" id="ARBA00022448"/>
    </source>
</evidence>
<accession>A0A2R6NLE6</accession>
<dbReference type="GO" id="GO:0015174">
    <property type="term" value="F:basic amino acid transmembrane transporter activity"/>
    <property type="evidence" value="ECO:0007669"/>
    <property type="project" value="TreeGrafter"/>
</dbReference>
<feature type="region of interest" description="Disordered" evidence="6">
    <location>
        <begin position="397"/>
        <end position="459"/>
    </location>
</feature>
<feature type="transmembrane region" description="Helical" evidence="7">
    <location>
        <begin position="234"/>
        <end position="254"/>
    </location>
</feature>
<dbReference type="Gene3D" id="1.20.1250.20">
    <property type="entry name" value="MFS general substrate transporter like domains"/>
    <property type="match status" value="1"/>
</dbReference>
<keyword evidence="10" id="KW-1185">Reference proteome</keyword>
<dbReference type="OrthoDB" id="3437016at2759"/>
<feature type="non-terminal residue" evidence="9">
    <location>
        <position position="1"/>
    </location>
</feature>
<reference evidence="9 10" key="1">
    <citation type="submission" date="2018-02" db="EMBL/GenBank/DDBJ databases">
        <title>Genome sequence of the basidiomycete white-rot fungus Phlebia centrifuga.</title>
        <authorList>
            <person name="Granchi Z."/>
            <person name="Peng M."/>
            <person name="de Vries R.P."/>
            <person name="Hilden K."/>
            <person name="Makela M.R."/>
            <person name="Grigoriev I."/>
            <person name="Riley R."/>
        </authorList>
    </citation>
    <scope>NUCLEOTIDE SEQUENCE [LARGE SCALE GENOMIC DNA]</scope>
    <source>
        <strain evidence="9 10">FBCC195</strain>
    </source>
</reference>
<proteinExistence type="predicted"/>
<dbReference type="PANTHER" id="PTHR23501">
    <property type="entry name" value="MAJOR FACILITATOR SUPERFAMILY"/>
    <property type="match status" value="1"/>
</dbReference>
<dbReference type="InterPro" id="IPR020846">
    <property type="entry name" value="MFS_dom"/>
</dbReference>
<feature type="domain" description="Major facilitator superfamily (MFS) profile" evidence="8">
    <location>
        <begin position="1"/>
        <end position="395"/>
    </location>
</feature>
<gene>
    <name evidence="9" type="ORF">PHLCEN_2v10961</name>
</gene>
<keyword evidence="3 7" id="KW-0812">Transmembrane</keyword>
<feature type="compositionally biased region" description="Polar residues" evidence="6">
    <location>
        <begin position="409"/>
        <end position="418"/>
    </location>
</feature>
<evidence type="ECO:0000256" key="1">
    <source>
        <dbReference type="ARBA" id="ARBA00004127"/>
    </source>
</evidence>
<organism evidence="9 10">
    <name type="scientific">Hermanssonia centrifuga</name>
    <dbReference type="NCBI Taxonomy" id="98765"/>
    <lineage>
        <taxon>Eukaryota</taxon>
        <taxon>Fungi</taxon>
        <taxon>Dikarya</taxon>
        <taxon>Basidiomycota</taxon>
        <taxon>Agaricomycotina</taxon>
        <taxon>Agaricomycetes</taxon>
        <taxon>Polyporales</taxon>
        <taxon>Meruliaceae</taxon>
        <taxon>Hermanssonia</taxon>
    </lineage>
</organism>
<evidence type="ECO:0000256" key="3">
    <source>
        <dbReference type="ARBA" id="ARBA00022692"/>
    </source>
</evidence>
<comment type="subcellular location">
    <subcellularLocation>
        <location evidence="1">Endomembrane system</location>
        <topology evidence="1">Multi-pass membrane protein</topology>
    </subcellularLocation>
</comment>